<gene>
    <name evidence="13" type="primary">EFEMP1</name>
</gene>
<dbReference type="PROSITE" id="PS01186">
    <property type="entry name" value="EGF_2"/>
    <property type="match status" value="4"/>
</dbReference>
<keyword evidence="7" id="KW-0677">Repeat</keyword>
<dbReference type="InterPro" id="IPR000742">
    <property type="entry name" value="EGF"/>
</dbReference>
<sequence length="323" mass="36454">KDINECTTGNHNCGPDQICFNTRGSYSCECPKGYQKHGYQCIDIDECKLPPFCHHGCVNTPGSYYCHCNPGFQLAINNHTCIDVNECEVNNPCEQQCYNIIGSFICQCNQGYELNGDRVTCRDIDECAYSSYVCQYQCINEPGTFSCICPDGYRLLGTRMCQDINECETGNVCAEDEMCWNYYGGFRCYPKNPCQEPYIQTSENRCVCPGSNIICQGGLPYSIVHKYMSIRSDRTLPSNIFKIQATNIHPSAINTFTIKSGNEGGEFYLRQTNNFSAMLVLVKPVVGPREYIMDLEMVTVNNLMSYRTSSLLRLTIIVGPYPF</sequence>
<dbReference type="Pfam" id="PF12662">
    <property type="entry name" value="cEGF"/>
    <property type="match status" value="3"/>
</dbReference>
<dbReference type="InterPro" id="IPR050751">
    <property type="entry name" value="ECM_structural_protein"/>
</dbReference>
<evidence type="ECO:0000256" key="5">
    <source>
        <dbReference type="ARBA" id="ARBA00022536"/>
    </source>
</evidence>
<dbReference type="Gene3D" id="2.10.25.10">
    <property type="entry name" value="Laminin"/>
    <property type="match status" value="4"/>
</dbReference>
<dbReference type="PROSITE" id="PS00010">
    <property type="entry name" value="ASX_HYDROXYL"/>
    <property type="match status" value="4"/>
</dbReference>
<feature type="domain" description="EGF-like" evidence="12">
    <location>
        <begin position="123"/>
        <end position="162"/>
    </location>
</feature>
<evidence type="ECO:0000313" key="13">
    <source>
        <dbReference type="Ensembl" id="ENSLACP00000011198.1"/>
    </source>
</evidence>
<dbReference type="eggNOG" id="KOG1217">
    <property type="taxonomic scope" value="Eukaryota"/>
</dbReference>
<dbReference type="SMART" id="SM00181">
    <property type="entry name" value="EGF"/>
    <property type="match status" value="5"/>
</dbReference>
<feature type="disulfide bond" evidence="11">
    <location>
        <begin position="87"/>
        <end position="97"/>
    </location>
</feature>
<dbReference type="Pfam" id="PF07645">
    <property type="entry name" value="EGF_CA"/>
    <property type="match status" value="1"/>
</dbReference>
<evidence type="ECO:0000256" key="10">
    <source>
        <dbReference type="ARBA" id="ARBA00023180"/>
    </source>
</evidence>
<dbReference type="InterPro" id="IPR049883">
    <property type="entry name" value="NOTCH1_EGF-like"/>
</dbReference>
<keyword evidence="4" id="KW-0272">Extracellular matrix</keyword>
<comment type="similarity">
    <text evidence="2">Belongs to the fibulin family.</text>
</comment>
<dbReference type="EMBL" id="AFYH01155861">
    <property type="status" value="NOT_ANNOTATED_CDS"/>
    <property type="molecule type" value="Genomic_DNA"/>
</dbReference>
<feature type="disulfide bond" evidence="11">
    <location>
        <begin position="47"/>
        <end position="57"/>
    </location>
</feature>
<keyword evidence="8" id="KW-0106">Calcium</keyword>
<keyword evidence="6" id="KW-0732">Signal</keyword>
<protein>
    <submittedName>
        <fullName evidence="13">EGF containing fibulin extracellular matrix protein 1</fullName>
    </submittedName>
</protein>
<feature type="domain" description="EGF-like" evidence="12">
    <location>
        <begin position="2"/>
        <end position="42"/>
    </location>
</feature>
<evidence type="ECO:0000256" key="7">
    <source>
        <dbReference type="ARBA" id="ARBA00022737"/>
    </source>
</evidence>
<keyword evidence="14" id="KW-1185">Reference proteome</keyword>
<evidence type="ECO:0000256" key="8">
    <source>
        <dbReference type="ARBA" id="ARBA00022837"/>
    </source>
</evidence>
<dbReference type="Proteomes" id="UP000008672">
    <property type="component" value="Unassembled WGS sequence"/>
</dbReference>
<organism evidence="13 14">
    <name type="scientific">Latimeria chalumnae</name>
    <name type="common">Coelacanth</name>
    <dbReference type="NCBI Taxonomy" id="7897"/>
    <lineage>
        <taxon>Eukaryota</taxon>
        <taxon>Metazoa</taxon>
        <taxon>Chordata</taxon>
        <taxon>Craniata</taxon>
        <taxon>Vertebrata</taxon>
        <taxon>Euteleostomi</taxon>
        <taxon>Coelacanthiformes</taxon>
        <taxon>Coelacanthidae</taxon>
        <taxon>Latimeria</taxon>
    </lineage>
</organism>
<dbReference type="HOGENOM" id="CLU_004826_0_0_1"/>
<evidence type="ECO:0000259" key="12">
    <source>
        <dbReference type="PROSITE" id="PS50026"/>
    </source>
</evidence>
<comment type="caution">
    <text evidence="11">Lacks conserved residue(s) required for the propagation of feature annotation.</text>
</comment>
<keyword evidence="9 11" id="KW-1015">Disulfide bond</keyword>
<dbReference type="InterPro" id="IPR026823">
    <property type="entry name" value="cEGF"/>
</dbReference>
<reference evidence="14" key="1">
    <citation type="submission" date="2011-08" db="EMBL/GenBank/DDBJ databases">
        <title>The draft genome of Latimeria chalumnae.</title>
        <authorList>
            <person name="Di Palma F."/>
            <person name="Alfoldi J."/>
            <person name="Johnson J."/>
            <person name="Berlin A."/>
            <person name="Gnerre S."/>
            <person name="Jaffe D."/>
            <person name="MacCallum I."/>
            <person name="Young S."/>
            <person name="Walker B.J."/>
            <person name="Lander E."/>
            <person name="Lindblad-Toh K."/>
        </authorList>
    </citation>
    <scope>NUCLEOTIDE SEQUENCE [LARGE SCALE GENOMIC DNA]</scope>
    <source>
        <strain evidence="14">Wild caught</strain>
    </source>
</reference>
<dbReference type="SMART" id="SM00179">
    <property type="entry name" value="EGF_CA"/>
    <property type="match status" value="5"/>
</dbReference>
<dbReference type="STRING" id="7897.ENSLACP00000011198"/>
<dbReference type="InterPro" id="IPR001881">
    <property type="entry name" value="EGF-like_Ca-bd_dom"/>
</dbReference>
<evidence type="ECO:0000256" key="3">
    <source>
        <dbReference type="ARBA" id="ARBA00022525"/>
    </source>
</evidence>
<keyword evidence="10" id="KW-0325">Glycoprotein</keyword>
<dbReference type="AlphaFoldDB" id="H3ANH7"/>
<feature type="domain" description="EGF-like" evidence="12">
    <location>
        <begin position="83"/>
        <end position="122"/>
    </location>
</feature>
<dbReference type="GO" id="GO:0005509">
    <property type="term" value="F:calcium ion binding"/>
    <property type="evidence" value="ECO:0007669"/>
    <property type="project" value="InterPro"/>
</dbReference>
<proteinExistence type="inferred from homology"/>
<dbReference type="FunFam" id="2.10.25.10:FF:000240">
    <property type="entry name" value="Vitamin K-dependent protein S"/>
    <property type="match status" value="1"/>
</dbReference>
<reference evidence="13" key="3">
    <citation type="submission" date="2025-09" db="UniProtKB">
        <authorList>
            <consortium name="Ensembl"/>
        </authorList>
    </citation>
    <scope>IDENTIFICATION</scope>
</reference>
<accession>H3ANH7</accession>
<dbReference type="GO" id="GO:0031012">
    <property type="term" value="C:extracellular matrix"/>
    <property type="evidence" value="ECO:0007669"/>
    <property type="project" value="UniProtKB-ARBA"/>
</dbReference>
<evidence type="ECO:0000256" key="11">
    <source>
        <dbReference type="PROSITE-ProRule" id="PRU00076"/>
    </source>
</evidence>
<name>H3ANH7_LATCH</name>
<dbReference type="GeneTree" id="ENSGT00940000157837"/>
<dbReference type="InterPro" id="IPR000152">
    <property type="entry name" value="EGF-type_Asp/Asn_hydroxyl_site"/>
</dbReference>
<dbReference type="FunFam" id="2.10.25.10:FF:000418">
    <property type="entry name" value="EGF-containing fibulin-like extracellular matrix protein 1"/>
    <property type="match status" value="1"/>
</dbReference>
<dbReference type="InterPro" id="IPR018097">
    <property type="entry name" value="EGF_Ca-bd_CS"/>
</dbReference>
<dbReference type="Bgee" id="ENSLACG00000009852">
    <property type="expression patterns" value="Expressed in pelvic fin"/>
</dbReference>
<feature type="domain" description="EGF-like" evidence="12">
    <location>
        <begin position="43"/>
        <end position="82"/>
    </location>
</feature>
<dbReference type="EMBL" id="AFYH01155860">
    <property type="status" value="NOT_ANNOTATED_CDS"/>
    <property type="molecule type" value="Genomic_DNA"/>
</dbReference>
<dbReference type="FunFam" id="2.10.25.10:FF:000201">
    <property type="entry name" value="EGF-containing fibulin-like extracellular matrix protein 2"/>
    <property type="match status" value="1"/>
</dbReference>
<keyword evidence="3" id="KW-0964">Secreted</keyword>
<dbReference type="PROSITE" id="PS01187">
    <property type="entry name" value="EGF_CA"/>
    <property type="match status" value="2"/>
</dbReference>
<dbReference type="CDD" id="cd00054">
    <property type="entry name" value="EGF_CA"/>
    <property type="match status" value="4"/>
</dbReference>
<keyword evidence="5 11" id="KW-0245">EGF-like domain</keyword>
<dbReference type="PANTHER" id="PTHR24034">
    <property type="entry name" value="EGF-LIKE DOMAIN-CONTAINING PROTEIN"/>
    <property type="match status" value="1"/>
</dbReference>
<evidence type="ECO:0000256" key="9">
    <source>
        <dbReference type="ARBA" id="ARBA00023157"/>
    </source>
</evidence>
<dbReference type="InterPro" id="IPR009030">
    <property type="entry name" value="Growth_fac_rcpt_cys_sf"/>
</dbReference>
<dbReference type="FunFam" id="2.10.25.10:FF:000096">
    <property type="entry name" value="Putative fibrillin 2"/>
    <property type="match status" value="1"/>
</dbReference>
<evidence type="ECO:0000256" key="1">
    <source>
        <dbReference type="ARBA" id="ARBA00004498"/>
    </source>
</evidence>
<evidence type="ECO:0000313" key="14">
    <source>
        <dbReference type="Proteomes" id="UP000008672"/>
    </source>
</evidence>
<dbReference type="PROSITE" id="PS50026">
    <property type="entry name" value="EGF_3"/>
    <property type="match status" value="4"/>
</dbReference>
<dbReference type="SUPFAM" id="SSF57184">
    <property type="entry name" value="Growth factor receptor domain"/>
    <property type="match status" value="2"/>
</dbReference>
<dbReference type="OMA" id="ISYHYID"/>
<dbReference type="Ensembl" id="ENSLACT00000011282.1">
    <property type="protein sequence ID" value="ENSLACP00000011198.1"/>
    <property type="gene ID" value="ENSLACG00000009852.1"/>
</dbReference>
<dbReference type="Pfam" id="PF22914">
    <property type="entry name" value="Fibulin_C"/>
    <property type="match status" value="1"/>
</dbReference>
<dbReference type="InParanoid" id="H3ANH7"/>
<evidence type="ECO:0000256" key="4">
    <source>
        <dbReference type="ARBA" id="ARBA00022530"/>
    </source>
</evidence>
<evidence type="ECO:0000256" key="6">
    <source>
        <dbReference type="ARBA" id="ARBA00022729"/>
    </source>
</evidence>
<dbReference type="PANTHER" id="PTHR24034:SF102">
    <property type="entry name" value="EGF-CONTAINING FIBULIN-LIKE EXTRACELLULAR MATRIX PROTEIN 1"/>
    <property type="match status" value="1"/>
</dbReference>
<comment type="subcellular location">
    <subcellularLocation>
        <location evidence="1">Secreted</location>
        <location evidence="1">Extracellular space</location>
        <location evidence="1">Extracellular matrix</location>
    </subcellularLocation>
</comment>
<dbReference type="InterPro" id="IPR055088">
    <property type="entry name" value="Fibulin_C"/>
</dbReference>
<reference evidence="13" key="2">
    <citation type="submission" date="2025-08" db="UniProtKB">
        <authorList>
            <consortium name="Ensembl"/>
        </authorList>
    </citation>
    <scope>IDENTIFICATION</scope>
</reference>
<evidence type="ECO:0000256" key="2">
    <source>
        <dbReference type="ARBA" id="ARBA00006127"/>
    </source>
</evidence>